<protein>
    <submittedName>
        <fullName evidence="4">Uncharacterized protein LOC111437852</fullName>
    </submittedName>
</protein>
<keyword evidence="3" id="KW-1185">Reference proteome</keyword>
<accession>A0A6J1EZF8</accession>
<name>A0A6J1EZF8_CUCMO</name>
<feature type="domain" description="Retroviral polymerase SH3-like" evidence="2">
    <location>
        <begin position="64"/>
        <end position="94"/>
    </location>
</feature>
<dbReference type="InterPro" id="IPR057670">
    <property type="entry name" value="SH3_retrovirus"/>
</dbReference>
<evidence type="ECO:0000259" key="1">
    <source>
        <dbReference type="Pfam" id="PF07727"/>
    </source>
</evidence>
<reference evidence="4" key="1">
    <citation type="submission" date="2025-08" db="UniProtKB">
        <authorList>
            <consortium name="RefSeq"/>
        </authorList>
    </citation>
    <scope>IDENTIFICATION</scope>
    <source>
        <tissue evidence="4">Young leaves</tissue>
    </source>
</reference>
<feature type="domain" description="Reverse transcriptase Ty1/copia-type" evidence="1">
    <location>
        <begin position="225"/>
        <end position="329"/>
    </location>
</feature>
<dbReference type="Pfam" id="PF25597">
    <property type="entry name" value="SH3_retrovirus"/>
    <property type="match status" value="1"/>
</dbReference>
<dbReference type="AlphaFoldDB" id="A0A6J1EZF8"/>
<dbReference type="Pfam" id="PF07727">
    <property type="entry name" value="RVT_2"/>
    <property type="match status" value="1"/>
</dbReference>
<proteinExistence type="predicted"/>
<gene>
    <name evidence="4" type="primary">LOC111437852</name>
</gene>
<evidence type="ECO:0000313" key="4">
    <source>
        <dbReference type="RefSeq" id="XP_022931693.1"/>
    </source>
</evidence>
<dbReference type="RefSeq" id="XP_022931693.1">
    <property type="nucleotide sequence ID" value="XM_023075925.1"/>
</dbReference>
<dbReference type="KEGG" id="cmos:111437852"/>
<evidence type="ECO:0000313" key="3">
    <source>
        <dbReference type="Proteomes" id="UP000504609"/>
    </source>
</evidence>
<sequence>MDESDQDEPPSVPFAALAATSSDKIDPNWYSDTSATDHITSDLDRLAVRERYHGGKQVQVGNGAGYKCLDTDSGRVCISRDVIFDENVFPFKRAPTNSSPTLPPTHNALDLCTLHLGSSSTNLDNDHKHISVPTNSLDAKNLVPTSTSKLPQQSSASLLCKSALDVSPMIAASDPLPADDISQCPVGSVAAGQPTLVALTAPLQQLFLLVLVLTLLIANEFSNSSKKLDDSIDCYKARLVAKGFKQQYDFDYDDTFSPVVKPTTIRLLLSLAISRGWAIRQIGIQNAFLHGFPNEDVYMKQPPGFVDSQRPGYLCKLDKSLYGLKQAPRA</sequence>
<evidence type="ECO:0000259" key="2">
    <source>
        <dbReference type="Pfam" id="PF25597"/>
    </source>
</evidence>
<dbReference type="GeneID" id="111437852"/>
<organism evidence="3 4">
    <name type="scientific">Cucurbita moschata</name>
    <name type="common">Winter crookneck squash</name>
    <name type="synonym">Cucurbita pepo var. moschata</name>
    <dbReference type="NCBI Taxonomy" id="3662"/>
    <lineage>
        <taxon>Eukaryota</taxon>
        <taxon>Viridiplantae</taxon>
        <taxon>Streptophyta</taxon>
        <taxon>Embryophyta</taxon>
        <taxon>Tracheophyta</taxon>
        <taxon>Spermatophyta</taxon>
        <taxon>Magnoliopsida</taxon>
        <taxon>eudicotyledons</taxon>
        <taxon>Gunneridae</taxon>
        <taxon>Pentapetalae</taxon>
        <taxon>rosids</taxon>
        <taxon>fabids</taxon>
        <taxon>Cucurbitales</taxon>
        <taxon>Cucurbitaceae</taxon>
        <taxon>Cucurbiteae</taxon>
        <taxon>Cucurbita</taxon>
    </lineage>
</organism>
<dbReference type="InterPro" id="IPR013103">
    <property type="entry name" value="RVT_2"/>
</dbReference>
<dbReference type="Proteomes" id="UP000504609">
    <property type="component" value="Unplaced"/>
</dbReference>